<dbReference type="Proteomes" id="UP001196413">
    <property type="component" value="Unassembled WGS sequence"/>
</dbReference>
<organism evidence="1 2">
    <name type="scientific">Parelaphostrongylus tenuis</name>
    <name type="common">Meningeal worm</name>
    <dbReference type="NCBI Taxonomy" id="148309"/>
    <lineage>
        <taxon>Eukaryota</taxon>
        <taxon>Metazoa</taxon>
        <taxon>Ecdysozoa</taxon>
        <taxon>Nematoda</taxon>
        <taxon>Chromadorea</taxon>
        <taxon>Rhabditida</taxon>
        <taxon>Rhabditina</taxon>
        <taxon>Rhabditomorpha</taxon>
        <taxon>Strongyloidea</taxon>
        <taxon>Metastrongylidae</taxon>
        <taxon>Parelaphostrongylus</taxon>
    </lineage>
</organism>
<name>A0AAD5QFT9_PARTN</name>
<accession>A0AAD5QFT9</accession>
<reference evidence="1" key="1">
    <citation type="submission" date="2021-06" db="EMBL/GenBank/DDBJ databases">
        <title>Parelaphostrongylus tenuis whole genome reference sequence.</title>
        <authorList>
            <person name="Garwood T.J."/>
            <person name="Larsen P.A."/>
            <person name="Fountain-Jones N.M."/>
            <person name="Garbe J.R."/>
            <person name="Macchietto M.G."/>
            <person name="Kania S.A."/>
            <person name="Gerhold R.W."/>
            <person name="Richards J.E."/>
            <person name="Wolf T.M."/>
        </authorList>
    </citation>
    <scope>NUCLEOTIDE SEQUENCE</scope>
    <source>
        <strain evidence="1">MNPRO001-30</strain>
        <tissue evidence="1">Meninges</tissue>
    </source>
</reference>
<sequence>MTESSLPLISQHFMIFSWQSTVFAKTTTGSALQLQLVRTNMTVVSRFHNTSRTVEVSDIVRCHTCLLGGKLNLLCTSSHEETTADITCAGELLAGPMQVDRPSKQVDPSLQIISCFS</sequence>
<dbReference type="AlphaFoldDB" id="A0AAD5QFT9"/>
<evidence type="ECO:0000313" key="2">
    <source>
        <dbReference type="Proteomes" id="UP001196413"/>
    </source>
</evidence>
<dbReference type="EMBL" id="JAHQIW010000004">
    <property type="protein sequence ID" value="KAJ1345491.1"/>
    <property type="molecule type" value="Genomic_DNA"/>
</dbReference>
<protein>
    <submittedName>
        <fullName evidence="1">Uncharacterized protein</fullName>
    </submittedName>
</protein>
<gene>
    <name evidence="1" type="ORF">KIN20_000038</name>
</gene>
<keyword evidence="2" id="KW-1185">Reference proteome</keyword>
<comment type="caution">
    <text evidence="1">The sequence shown here is derived from an EMBL/GenBank/DDBJ whole genome shotgun (WGS) entry which is preliminary data.</text>
</comment>
<evidence type="ECO:0000313" key="1">
    <source>
        <dbReference type="EMBL" id="KAJ1345491.1"/>
    </source>
</evidence>
<proteinExistence type="predicted"/>